<sequence length="88" mass="10295">MIWKTKYTSEAYKQLRKMDKTAARRVESYVNELSSLNDPRQRGKALTGVFGGLRRYQVGDYRVICKIIDGELTVIVIRIAHRSRAYRE</sequence>
<dbReference type="PANTHER" id="PTHR35601">
    <property type="entry name" value="TOXIN RELE"/>
    <property type="match status" value="1"/>
</dbReference>
<dbReference type="Gene3D" id="3.30.2310.20">
    <property type="entry name" value="RelE-like"/>
    <property type="match status" value="1"/>
</dbReference>
<dbReference type="NCBIfam" id="TIGR02385">
    <property type="entry name" value="RelE_StbE"/>
    <property type="match status" value="1"/>
</dbReference>
<dbReference type="Pfam" id="PF05016">
    <property type="entry name" value="ParE_toxin"/>
    <property type="match status" value="1"/>
</dbReference>
<dbReference type="PANTHER" id="PTHR35601:SF1">
    <property type="entry name" value="TOXIN RELE"/>
    <property type="match status" value="1"/>
</dbReference>
<reference evidence="3 4" key="1">
    <citation type="submission" date="2019-08" db="EMBL/GenBank/DDBJ databases">
        <title>Comparison of rpoB and gyrB Sequences from Mobiluncus Species and Development of a Multiplex PCR Method for Clinical Detection of Mobiluncus curtisii and Mobiluncus mulieris.</title>
        <authorList>
            <person name="Yang L."/>
            <person name="Shen Y."/>
            <person name="Xu G."/>
            <person name="Shu L.-B."/>
            <person name="Hu J."/>
            <person name="Zhang R."/>
            <person name="Wang Y."/>
            <person name="Zhou H.-W."/>
            <person name="Zhang X."/>
        </authorList>
    </citation>
    <scope>NUCLEOTIDE SEQUENCE [LARGE SCALE GENOMIC DNA]</scope>
    <source>
        <strain evidence="3 4">M26</strain>
    </source>
</reference>
<keyword evidence="2" id="KW-1277">Toxin-antitoxin system</keyword>
<dbReference type="EMBL" id="VSZY01000057">
    <property type="protein sequence ID" value="MCU9970008.1"/>
    <property type="molecule type" value="Genomic_DNA"/>
</dbReference>
<dbReference type="AlphaFoldDB" id="A0ABD4U1E3"/>
<proteinExistence type="inferred from homology"/>
<evidence type="ECO:0000313" key="4">
    <source>
        <dbReference type="Proteomes" id="UP001209486"/>
    </source>
</evidence>
<comment type="caution">
    <text evidence="3">The sequence shown here is derived from an EMBL/GenBank/DDBJ whole genome shotgun (WGS) entry which is preliminary data.</text>
</comment>
<gene>
    <name evidence="3" type="ORF">FYZ43_11720</name>
</gene>
<dbReference type="RefSeq" id="WP_263577426.1">
    <property type="nucleotide sequence ID" value="NZ_VSZW01000049.1"/>
</dbReference>
<evidence type="ECO:0000256" key="1">
    <source>
        <dbReference type="ARBA" id="ARBA00006226"/>
    </source>
</evidence>
<accession>A0ABD4U1E3</accession>
<evidence type="ECO:0000256" key="2">
    <source>
        <dbReference type="ARBA" id="ARBA00022649"/>
    </source>
</evidence>
<organism evidence="3 4">
    <name type="scientific">Mobiluncus mulieris</name>
    <dbReference type="NCBI Taxonomy" id="2052"/>
    <lineage>
        <taxon>Bacteria</taxon>
        <taxon>Bacillati</taxon>
        <taxon>Actinomycetota</taxon>
        <taxon>Actinomycetes</taxon>
        <taxon>Actinomycetales</taxon>
        <taxon>Actinomycetaceae</taxon>
        <taxon>Mobiluncus</taxon>
    </lineage>
</organism>
<evidence type="ECO:0000313" key="3">
    <source>
        <dbReference type="EMBL" id="MCU9970008.1"/>
    </source>
</evidence>
<dbReference type="InterPro" id="IPR035093">
    <property type="entry name" value="RelE/ParE_toxin_dom_sf"/>
</dbReference>
<dbReference type="SUPFAM" id="SSF143011">
    <property type="entry name" value="RelE-like"/>
    <property type="match status" value="1"/>
</dbReference>
<dbReference type="Proteomes" id="UP001209486">
    <property type="component" value="Unassembled WGS sequence"/>
</dbReference>
<comment type="similarity">
    <text evidence="1">Belongs to the RelE toxin family.</text>
</comment>
<name>A0ABD4U1E3_9ACTO</name>
<dbReference type="InterPro" id="IPR007712">
    <property type="entry name" value="RelE/ParE_toxin"/>
</dbReference>
<protein>
    <submittedName>
        <fullName evidence="3">Type II toxin-antitoxin system RelE/ParE family toxin</fullName>
    </submittedName>
</protein>